<evidence type="ECO:0000256" key="1">
    <source>
        <dbReference type="ARBA" id="ARBA00022679"/>
    </source>
</evidence>
<evidence type="ECO:0000313" key="11">
    <source>
        <dbReference type="EMBL" id="QBQ62936.1"/>
    </source>
</evidence>
<dbReference type="GO" id="GO:0008773">
    <property type="term" value="F:[protein-PII] uridylyltransferase activity"/>
    <property type="evidence" value="ECO:0007669"/>
    <property type="project" value="UniProtKB-UniRule"/>
</dbReference>
<dbReference type="PROSITE" id="PS51671">
    <property type="entry name" value="ACT"/>
    <property type="match status" value="2"/>
</dbReference>
<dbReference type="CDD" id="cd05401">
    <property type="entry name" value="NT_GlnE_GlnD_like"/>
    <property type="match status" value="1"/>
</dbReference>
<dbReference type="KEGG" id="aio:EXH44_01185"/>
<keyword evidence="6 8" id="KW-0511">Multifunctional enzyme</keyword>
<dbReference type="InterPro" id="IPR045865">
    <property type="entry name" value="ACT-like_dom_sf"/>
</dbReference>
<evidence type="ECO:0000313" key="12">
    <source>
        <dbReference type="Proteomes" id="UP000294444"/>
    </source>
</evidence>
<accession>A0A4P7CDR4</accession>
<gene>
    <name evidence="8 11" type="primary">glnD</name>
    <name evidence="11" type="ORF">EXH44_01185</name>
</gene>
<organism evidence="11 12">
    <name type="scientific">Actinobacillus indolicus</name>
    <dbReference type="NCBI Taxonomy" id="51049"/>
    <lineage>
        <taxon>Bacteria</taxon>
        <taxon>Pseudomonadati</taxon>
        <taxon>Pseudomonadota</taxon>
        <taxon>Gammaproteobacteria</taxon>
        <taxon>Pasteurellales</taxon>
        <taxon>Pasteurellaceae</taxon>
        <taxon>Actinobacillus</taxon>
    </lineage>
</organism>
<dbReference type="InterPro" id="IPR010043">
    <property type="entry name" value="UTase/UR"/>
</dbReference>
<evidence type="ECO:0000256" key="3">
    <source>
        <dbReference type="ARBA" id="ARBA00022737"/>
    </source>
</evidence>
<dbReference type="CDD" id="cd04899">
    <property type="entry name" value="ACT_ACR-UUR-like_2"/>
    <property type="match status" value="1"/>
</dbReference>
<dbReference type="Pfam" id="PF01966">
    <property type="entry name" value="HD"/>
    <property type="match status" value="1"/>
</dbReference>
<evidence type="ECO:0000259" key="9">
    <source>
        <dbReference type="PROSITE" id="PS51671"/>
    </source>
</evidence>
<proteinExistence type="inferred from homology"/>
<dbReference type="PANTHER" id="PTHR47320">
    <property type="entry name" value="BIFUNCTIONAL URIDYLYLTRANSFERASE/URIDYLYL-REMOVING ENZYME"/>
    <property type="match status" value="1"/>
</dbReference>
<dbReference type="EMBL" id="CP038145">
    <property type="protein sequence ID" value="QBQ62936.1"/>
    <property type="molecule type" value="Genomic_DNA"/>
</dbReference>
<keyword evidence="5 8" id="KW-0460">Magnesium</keyword>
<dbReference type="PIRSF" id="PIRSF006288">
    <property type="entry name" value="PII_uridyltransf"/>
    <property type="match status" value="1"/>
</dbReference>
<dbReference type="SUPFAM" id="SSF109604">
    <property type="entry name" value="HD-domain/PDEase-like"/>
    <property type="match status" value="1"/>
</dbReference>
<dbReference type="Proteomes" id="UP000294444">
    <property type="component" value="Chromosome"/>
</dbReference>
<dbReference type="SUPFAM" id="SSF81301">
    <property type="entry name" value="Nucleotidyltransferase"/>
    <property type="match status" value="1"/>
</dbReference>
<dbReference type="InterPro" id="IPR003607">
    <property type="entry name" value="HD/PDEase_dom"/>
</dbReference>
<reference evidence="11 12" key="1">
    <citation type="submission" date="2019-03" db="EMBL/GenBank/DDBJ databases">
        <authorList>
            <person name="Che Y."/>
            <person name="Zhou L."/>
        </authorList>
    </citation>
    <scope>NUCLEOTIDE SEQUENCE [LARGE SCALE GENOMIC DNA]</scope>
    <source>
        <strain evidence="11 12">AIFJ1607</strain>
    </source>
</reference>
<dbReference type="CDD" id="cd04900">
    <property type="entry name" value="ACT_UUR-like_1"/>
    <property type="match status" value="1"/>
</dbReference>
<keyword evidence="1 8" id="KW-0808">Transferase</keyword>
<dbReference type="GO" id="GO:0008081">
    <property type="term" value="F:phosphoric diester hydrolase activity"/>
    <property type="evidence" value="ECO:0007669"/>
    <property type="project" value="UniProtKB-UniRule"/>
</dbReference>
<feature type="domain" description="ACT" evidence="9">
    <location>
        <begin position="787"/>
        <end position="856"/>
    </location>
</feature>
<protein>
    <recommendedName>
        <fullName evidence="8">Bifunctional uridylyltransferase/uridylyl-removing enzyme</fullName>
        <shortName evidence="8">UTase/UR</shortName>
    </recommendedName>
    <alternativeName>
        <fullName evidence="8">Bifunctional [protein-PII] modification enzyme</fullName>
    </alternativeName>
    <alternativeName>
        <fullName evidence="8">Bifunctional nitrogen sensor protein</fullName>
    </alternativeName>
    <domain>
        <recommendedName>
            <fullName evidence="8">[Protein-PII] uridylyltransferase</fullName>
            <shortName evidence="8">PII uridylyltransferase</shortName>
            <shortName evidence="8">UTase</shortName>
            <ecNumber evidence="8">2.7.7.59</ecNumber>
        </recommendedName>
    </domain>
    <domain>
        <recommendedName>
            <fullName evidence="8">[Protein-PII]-UMP uridylyl-removing enzyme</fullName>
            <shortName evidence="8">UR</shortName>
            <ecNumber evidence="8">3.1.4.-</ecNumber>
        </recommendedName>
    </domain>
</protein>
<dbReference type="RefSeq" id="WP_162855913.1">
    <property type="nucleotide sequence ID" value="NZ_CP038145.1"/>
</dbReference>
<comment type="domain">
    <text evidence="8">Has four distinct domains: an N-terminal nucleotidyltransferase (NT) domain responsible for UTase activity, a central HD domain that encodes UR activity, and two C-terminal ACT domains that seem to have a role in glutamine sensing.</text>
</comment>
<dbReference type="SMART" id="SM00471">
    <property type="entry name" value="HDc"/>
    <property type="match status" value="1"/>
</dbReference>
<evidence type="ECO:0000256" key="4">
    <source>
        <dbReference type="ARBA" id="ARBA00022801"/>
    </source>
</evidence>
<keyword evidence="3" id="KW-0677">Repeat</keyword>
<comment type="similarity">
    <text evidence="8">Belongs to the GlnD family.</text>
</comment>
<comment type="catalytic activity">
    <reaction evidence="8">
        <text>[protein-PII]-L-tyrosine + UTP = [protein-PII]-uridylyl-L-tyrosine + diphosphate</text>
        <dbReference type="Rhea" id="RHEA:13673"/>
        <dbReference type="Rhea" id="RHEA-COMP:12147"/>
        <dbReference type="Rhea" id="RHEA-COMP:12148"/>
        <dbReference type="ChEBI" id="CHEBI:33019"/>
        <dbReference type="ChEBI" id="CHEBI:46398"/>
        <dbReference type="ChEBI" id="CHEBI:46858"/>
        <dbReference type="ChEBI" id="CHEBI:90602"/>
        <dbReference type="EC" id="2.7.7.59"/>
    </reaction>
</comment>
<dbReference type="Pfam" id="PF01909">
    <property type="entry name" value="NTP_transf_2"/>
    <property type="match status" value="1"/>
</dbReference>
<evidence type="ECO:0000256" key="2">
    <source>
        <dbReference type="ARBA" id="ARBA00022695"/>
    </source>
</evidence>
<feature type="region of interest" description="Uridylyl-removing" evidence="8">
    <location>
        <begin position="321"/>
        <end position="679"/>
    </location>
</feature>
<comment type="function">
    <text evidence="8">Modifies, by uridylylation and deuridylylation, the PII regulatory proteins (GlnB and homologs), in response to the nitrogen status of the cell that GlnD senses through the glutamine level. Under low glutamine levels, catalyzes the conversion of the PII proteins and UTP to PII-UMP and PPi, while under higher glutamine levels, GlnD hydrolyzes PII-UMP to PII and UMP (deuridylylation). Thus, controls uridylylation state and activity of the PII proteins, and plays an important role in the regulation of nitrogen metabolism.</text>
</comment>
<comment type="catalytic activity">
    <reaction evidence="7">
        <text>guanosine 3',5'-bis(diphosphate) + H2O = GDP + diphosphate + H(+)</text>
        <dbReference type="Rhea" id="RHEA:14253"/>
        <dbReference type="ChEBI" id="CHEBI:15377"/>
        <dbReference type="ChEBI" id="CHEBI:15378"/>
        <dbReference type="ChEBI" id="CHEBI:33019"/>
        <dbReference type="ChEBI" id="CHEBI:58189"/>
        <dbReference type="ChEBI" id="CHEBI:77828"/>
        <dbReference type="EC" id="3.1.7.2"/>
    </reaction>
</comment>
<comment type="activity regulation">
    <text evidence="8">Uridylyltransferase (UTase) activity is inhibited by glutamine, while glutamine activates uridylyl-removing (UR) activity.</text>
</comment>
<evidence type="ECO:0000256" key="8">
    <source>
        <dbReference type="HAMAP-Rule" id="MF_00277"/>
    </source>
</evidence>
<evidence type="ECO:0000256" key="5">
    <source>
        <dbReference type="ARBA" id="ARBA00022842"/>
    </source>
</evidence>
<dbReference type="AlphaFoldDB" id="A0A4P7CDR4"/>
<dbReference type="Gene3D" id="1.10.3210.10">
    <property type="entry name" value="Hypothetical protein af1432"/>
    <property type="match status" value="1"/>
</dbReference>
<evidence type="ECO:0000256" key="7">
    <source>
        <dbReference type="ARBA" id="ARBA00047968"/>
    </source>
</evidence>
<dbReference type="GO" id="GO:0008893">
    <property type="term" value="F:guanosine-3',5'-bis(diphosphate) 3'-diphosphatase activity"/>
    <property type="evidence" value="ECO:0007669"/>
    <property type="project" value="UniProtKB-EC"/>
</dbReference>
<dbReference type="CDD" id="cd00077">
    <property type="entry name" value="HDc"/>
    <property type="match status" value="1"/>
</dbReference>
<feature type="domain" description="HD" evidence="10">
    <location>
        <begin position="438"/>
        <end position="560"/>
    </location>
</feature>
<dbReference type="InterPro" id="IPR006674">
    <property type="entry name" value="HD_domain"/>
</dbReference>
<dbReference type="NCBIfam" id="NF002487">
    <property type="entry name" value="PRK01759.1"/>
    <property type="match status" value="1"/>
</dbReference>
<keyword evidence="12" id="KW-1185">Reference proteome</keyword>
<dbReference type="PROSITE" id="PS51831">
    <property type="entry name" value="HD"/>
    <property type="match status" value="1"/>
</dbReference>
<comment type="cofactor">
    <cofactor evidence="8">
        <name>Mg(2+)</name>
        <dbReference type="ChEBI" id="CHEBI:18420"/>
    </cofactor>
</comment>
<keyword evidence="2 8" id="KW-0548">Nucleotidyltransferase</keyword>
<keyword evidence="4 8" id="KW-0378">Hydrolase</keyword>
<dbReference type="EC" id="2.7.7.59" evidence="8"/>
<evidence type="ECO:0000259" key="10">
    <source>
        <dbReference type="PROSITE" id="PS51831"/>
    </source>
</evidence>
<evidence type="ECO:0000256" key="6">
    <source>
        <dbReference type="ARBA" id="ARBA00023268"/>
    </source>
</evidence>
<sequence length="856" mass="98973">MIDCQSLKTELIEFTLQQKQHFTSQNVLDLLKQRSDFYDTLLLKLWHQFGFSDRTDLALVAVGGYGRKEMFPLSDLDILVLSETALDEQTQSQLNTLFNLLWDSKLQLGASIRTLAECIEVGKAEISVATNMFESRFLIGNEQLWQQLMERLFHADFWPIQDFFTAKVEEKNERYARYHNTSYNLEPDLKHSPGGLRDLHLLSWIMLRHYGLHSLESLFEKGLLYPEEYLELQQAQQTLFRMRFALHLQLKRYDNRLRFDRQLQLSEQLGYQGEGNQPVETMMKAFFQATQSISILTQLLLDHFEQETLRPLQKNELKQPLDRHFYLQGNTLICSNPQLFKQQPESILALFFHLTEHTQAVAETTTLRQLRLALQSISQPLCELPQARTRFIQLFSQPQVVKRAIVPMHQLGVLTAYLPQWKGIQGLMQFDLFHIYTVDEHTIRVMLKLESFLQAENAEQHPLCCKIFPLLPNRPLLYLAALFHDIAKGREGDHATVGAVDMKAFAEQHGFNQADTDYMSWLVAEHLTMSITAQRRDIHDPDIVKTFAKIVGNPTALSALTCLTVADICATNETLWNDWKRSLFIKLFQFTEQQLQLGDEQALDQQKLSQEHRQQAFEQLTQVISAEHHDLLTQFWQSCPDGYFIRHSPTQLYWHALHYVQNPQLPMVLISNQYARGATEIFIYCKDQAQLFARIAQTLSQKKVSIHDAQILTSENGLVMDSFIISETHGQPLDDERSAQIHTALMNALTQASTKSFSSHKKPVKHQSFKRKTKLRFLANSQPNQTAFELFTLDREGLLDHISYIFGELKLNLLNAKITTIGERVEDFFVVSNQQGLSLSDDEKSALKARLITELE</sequence>
<dbReference type="NCBIfam" id="TIGR01693">
    <property type="entry name" value="UTase_glnD"/>
    <property type="match status" value="1"/>
</dbReference>
<dbReference type="Pfam" id="PF08335">
    <property type="entry name" value="GlnD_UR_UTase"/>
    <property type="match status" value="1"/>
</dbReference>
<dbReference type="InterPro" id="IPR002912">
    <property type="entry name" value="ACT_dom"/>
</dbReference>
<comment type="catalytic activity">
    <reaction evidence="8">
        <text>[protein-PII]-uridylyl-L-tyrosine + H2O = [protein-PII]-L-tyrosine + UMP + H(+)</text>
        <dbReference type="Rhea" id="RHEA:48600"/>
        <dbReference type="Rhea" id="RHEA-COMP:12147"/>
        <dbReference type="Rhea" id="RHEA-COMP:12148"/>
        <dbReference type="ChEBI" id="CHEBI:15377"/>
        <dbReference type="ChEBI" id="CHEBI:15378"/>
        <dbReference type="ChEBI" id="CHEBI:46858"/>
        <dbReference type="ChEBI" id="CHEBI:57865"/>
        <dbReference type="ChEBI" id="CHEBI:90602"/>
    </reaction>
</comment>
<dbReference type="SUPFAM" id="SSF55021">
    <property type="entry name" value="ACT-like"/>
    <property type="match status" value="2"/>
</dbReference>
<dbReference type="HAMAP" id="MF_00277">
    <property type="entry name" value="PII_uridylyl_transf"/>
    <property type="match status" value="1"/>
</dbReference>
<dbReference type="PANTHER" id="PTHR47320:SF1">
    <property type="entry name" value="BIFUNCTIONAL URIDYLYLTRANSFERASE_URIDYLYL-REMOVING ENZYME"/>
    <property type="match status" value="1"/>
</dbReference>
<dbReference type="InterPro" id="IPR002934">
    <property type="entry name" value="Polymerase_NTP_transf_dom"/>
</dbReference>
<dbReference type="SUPFAM" id="SSF81593">
    <property type="entry name" value="Nucleotidyltransferase substrate binding subunit/domain"/>
    <property type="match status" value="1"/>
</dbReference>
<dbReference type="GO" id="GO:0006808">
    <property type="term" value="P:regulation of nitrogen utilization"/>
    <property type="evidence" value="ECO:0007669"/>
    <property type="project" value="UniProtKB-UniRule"/>
</dbReference>
<dbReference type="InterPro" id="IPR013546">
    <property type="entry name" value="PII_UdlTrfase/GS_AdlTrfase"/>
</dbReference>
<feature type="domain" description="ACT" evidence="9">
    <location>
        <begin position="680"/>
        <end position="759"/>
    </location>
</feature>
<dbReference type="InterPro" id="IPR043519">
    <property type="entry name" value="NT_sf"/>
</dbReference>
<name>A0A4P7CDR4_9PAST</name>
<dbReference type="EC" id="3.1.4.-" evidence="8"/>
<feature type="region of interest" description="Uridylyltransferase" evidence="8">
    <location>
        <begin position="1"/>
        <end position="320"/>
    </location>
</feature>